<feature type="transmembrane region" description="Helical" evidence="1">
    <location>
        <begin position="178"/>
        <end position="202"/>
    </location>
</feature>
<feature type="transmembrane region" description="Helical" evidence="1">
    <location>
        <begin position="91"/>
        <end position="110"/>
    </location>
</feature>
<dbReference type="Pfam" id="PF07690">
    <property type="entry name" value="MFS_1"/>
    <property type="match status" value="1"/>
</dbReference>
<proteinExistence type="predicted"/>
<name>A0A543HY71_9MICO</name>
<dbReference type="Gene3D" id="1.20.1250.20">
    <property type="entry name" value="MFS general substrate transporter like domains"/>
    <property type="match status" value="1"/>
</dbReference>
<organism evidence="2 3">
    <name type="scientific">Klugiella xanthotipulae</name>
    <dbReference type="NCBI Taxonomy" id="244735"/>
    <lineage>
        <taxon>Bacteria</taxon>
        <taxon>Bacillati</taxon>
        <taxon>Actinomycetota</taxon>
        <taxon>Actinomycetes</taxon>
        <taxon>Micrococcales</taxon>
        <taxon>Microbacteriaceae</taxon>
        <taxon>Klugiella</taxon>
    </lineage>
</organism>
<evidence type="ECO:0000313" key="3">
    <source>
        <dbReference type="Proteomes" id="UP000318331"/>
    </source>
</evidence>
<feature type="transmembrane region" description="Helical" evidence="1">
    <location>
        <begin position="368"/>
        <end position="388"/>
    </location>
</feature>
<dbReference type="SUPFAM" id="SSF103473">
    <property type="entry name" value="MFS general substrate transporter"/>
    <property type="match status" value="1"/>
</dbReference>
<dbReference type="PANTHER" id="PTHR23542:SF1">
    <property type="entry name" value="MAJOR FACILITATOR SUPERFAMILY (MFS) PROFILE DOMAIN-CONTAINING PROTEIN"/>
    <property type="match status" value="1"/>
</dbReference>
<keyword evidence="3" id="KW-1185">Reference proteome</keyword>
<feature type="transmembrane region" description="Helical" evidence="1">
    <location>
        <begin position="306"/>
        <end position="327"/>
    </location>
</feature>
<keyword evidence="1" id="KW-0812">Transmembrane</keyword>
<gene>
    <name evidence="2" type="ORF">FB466_1556</name>
</gene>
<dbReference type="InterPro" id="IPR036259">
    <property type="entry name" value="MFS_trans_sf"/>
</dbReference>
<keyword evidence="1" id="KW-1133">Transmembrane helix</keyword>
<sequence length="414" mass="43318">MTGRPLSEYDELSVSTYKELLQSPGVGRIILAQLTARFPFGMLSLAVLIHIQQVTGAYGSAGLVLAAASIGQAISGPLTSRWMGVWGMRRVLLLTMIVCMLSVTAIAVFVMPIPLYMVVAFIAGLSTPPVQPAVRTIYPKMVTSRQLTPLFSLDASAQEIIWVLGPVVTVFISTQLGSMYGILTAAFLILAGGSWFISSPEVSRVRIPRSRGRMGAVLKRPSVVVATVVGFLLIGACAAVEAGLIAVFDHGIKSGIVLAIFSVGSLVGGLSMGHVPISPWSLAKRMLIIVVGLGVALLWLDVWWLSITLFVAGVGIAPALTVLFAMVSSTVKFSETAEAYGWVGTGQLIGAAAGSAVAGFLIDGVGHVGAFYAATGFALLGCVAAVIGRRWSPDLRGRDASPIPDTEPIALPGR</sequence>
<accession>A0A543HY71</accession>
<feature type="transmembrane region" description="Helical" evidence="1">
    <location>
        <begin position="282"/>
        <end position="300"/>
    </location>
</feature>
<comment type="caution">
    <text evidence="2">The sequence shown here is derived from an EMBL/GenBank/DDBJ whole genome shotgun (WGS) entry which is preliminary data.</text>
</comment>
<dbReference type="AlphaFoldDB" id="A0A543HY71"/>
<dbReference type="GO" id="GO:0022857">
    <property type="term" value="F:transmembrane transporter activity"/>
    <property type="evidence" value="ECO:0007669"/>
    <property type="project" value="InterPro"/>
</dbReference>
<evidence type="ECO:0000256" key="1">
    <source>
        <dbReference type="SAM" id="Phobius"/>
    </source>
</evidence>
<reference evidence="2 3" key="1">
    <citation type="submission" date="2019-06" db="EMBL/GenBank/DDBJ databases">
        <title>Sequencing the genomes of 1000 actinobacteria strains.</title>
        <authorList>
            <person name="Klenk H.-P."/>
        </authorList>
    </citation>
    <scope>NUCLEOTIDE SEQUENCE [LARGE SCALE GENOMIC DNA]</scope>
    <source>
        <strain evidence="2 3">DSM 18031</strain>
    </source>
</reference>
<dbReference type="PANTHER" id="PTHR23542">
    <property type="match status" value="1"/>
</dbReference>
<feature type="transmembrane region" description="Helical" evidence="1">
    <location>
        <begin position="339"/>
        <end position="362"/>
    </location>
</feature>
<dbReference type="Proteomes" id="UP000318331">
    <property type="component" value="Unassembled WGS sequence"/>
</dbReference>
<feature type="transmembrane region" description="Helical" evidence="1">
    <location>
        <begin position="57"/>
        <end position="79"/>
    </location>
</feature>
<protein>
    <submittedName>
        <fullName evidence="2">Putative MFS family arabinose efflux permease</fullName>
    </submittedName>
</protein>
<feature type="transmembrane region" description="Helical" evidence="1">
    <location>
        <begin position="254"/>
        <end position="275"/>
    </location>
</feature>
<feature type="transmembrane region" description="Helical" evidence="1">
    <location>
        <begin position="223"/>
        <end position="248"/>
    </location>
</feature>
<keyword evidence="1" id="KW-0472">Membrane</keyword>
<evidence type="ECO:0000313" key="2">
    <source>
        <dbReference type="EMBL" id="TQM63298.1"/>
    </source>
</evidence>
<dbReference type="EMBL" id="VFPN01000002">
    <property type="protein sequence ID" value="TQM63298.1"/>
    <property type="molecule type" value="Genomic_DNA"/>
</dbReference>
<dbReference type="InterPro" id="IPR011701">
    <property type="entry name" value="MFS"/>
</dbReference>